<dbReference type="CDD" id="cd22332">
    <property type="entry name" value="HsdR_N"/>
    <property type="match status" value="1"/>
</dbReference>
<evidence type="ECO:0000256" key="5">
    <source>
        <dbReference type="ARBA" id="ARBA00022741"/>
    </source>
</evidence>
<feature type="domain" description="Restriction endonuclease type I HsdR N-terminal" evidence="11">
    <location>
        <begin position="4"/>
        <end position="195"/>
    </location>
</feature>
<evidence type="ECO:0000256" key="6">
    <source>
        <dbReference type="ARBA" id="ARBA00022747"/>
    </source>
</evidence>
<evidence type="ECO:0000256" key="8">
    <source>
        <dbReference type="ARBA" id="ARBA00022801"/>
    </source>
</evidence>
<evidence type="ECO:0000259" key="11">
    <source>
        <dbReference type="Pfam" id="PF04313"/>
    </source>
</evidence>
<name>A0A9D2AA16_9LACO</name>
<dbReference type="InterPro" id="IPR007409">
    <property type="entry name" value="Restrct_endonuc_type1_HsdR_N"/>
</dbReference>
<sequence>MDYESEEQLEKNLIQQLVGLGYTRVNIKDTPSLEDHFRQKLNQINSENLKGQELSDKEFERVKNEMIGTYSIFETGKLLRGSELQPYGKINITRDNGESVYLTFFDAKNYQNNDFEVTNQVKSESKYKNRYDVTILINGLPLVQIELKRRNVEMSQAFNQIIRYREETMKDNLFKYVQLFVISNGVDTRYFSNQEVGNFNSNFMFVWTDEKNKWINEIDEFSSSFLNPQRLHSMIARYTIFDNAHKSMLVMRPYQVYATEAILKQALNHPEKNGFVWHTTG</sequence>
<organism evidence="12 13">
    <name type="scientific">Candidatus Ligilactobacillus excrementigallinarum</name>
    <dbReference type="NCBI Taxonomy" id="2838641"/>
    <lineage>
        <taxon>Bacteria</taxon>
        <taxon>Bacillati</taxon>
        <taxon>Bacillota</taxon>
        <taxon>Bacilli</taxon>
        <taxon>Lactobacillales</taxon>
        <taxon>Lactobacillaceae</taxon>
        <taxon>Ligilactobacillus</taxon>
    </lineage>
</organism>
<evidence type="ECO:0000256" key="1">
    <source>
        <dbReference type="ARBA" id="ARBA00000851"/>
    </source>
</evidence>
<keyword evidence="6" id="KW-0680">Restriction system</keyword>
<dbReference type="Pfam" id="PF04313">
    <property type="entry name" value="HSDR_N"/>
    <property type="match status" value="1"/>
</dbReference>
<evidence type="ECO:0000256" key="4">
    <source>
        <dbReference type="ARBA" id="ARBA00022722"/>
    </source>
</evidence>
<evidence type="ECO:0000313" key="12">
    <source>
        <dbReference type="EMBL" id="HIX02064.1"/>
    </source>
</evidence>
<proteinExistence type="inferred from homology"/>
<feature type="non-terminal residue" evidence="12">
    <location>
        <position position="281"/>
    </location>
</feature>
<dbReference type="InterPro" id="IPR051268">
    <property type="entry name" value="Type-I_R_enzyme_R_subunit"/>
</dbReference>
<comment type="similarity">
    <text evidence="2">Belongs to the HsdR family.</text>
</comment>
<reference evidence="12" key="2">
    <citation type="submission" date="2021-04" db="EMBL/GenBank/DDBJ databases">
        <authorList>
            <person name="Gilroy R."/>
        </authorList>
    </citation>
    <scope>NUCLEOTIDE SEQUENCE</scope>
    <source>
        <strain evidence="12">6627</strain>
    </source>
</reference>
<evidence type="ECO:0000256" key="3">
    <source>
        <dbReference type="ARBA" id="ARBA00012654"/>
    </source>
</evidence>
<comment type="catalytic activity">
    <reaction evidence="1">
        <text>Endonucleolytic cleavage of DNA to give random double-stranded fragments with terminal 5'-phosphates, ATP is simultaneously hydrolyzed.</text>
        <dbReference type="EC" id="3.1.21.3"/>
    </reaction>
</comment>
<gene>
    <name evidence="12" type="ORF">H9861_04845</name>
</gene>
<evidence type="ECO:0000256" key="9">
    <source>
        <dbReference type="ARBA" id="ARBA00022840"/>
    </source>
</evidence>
<keyword evidence="9" id="KW-0067">ATP-binding</keyword>
<evidence type="ECO:0000256" key="2">
    <source>
        <dbReference type="ARBA" id="ARBA00008598"/>
    </source>
</evidence>
<accession>A0A9D2AA16</accession>
<dbReference type="GO" id="GO:0005524">
    <property type="term" value="F:ATP binding"/>
    <property type="evidence" value="ECO:0007669"/>
    <property type="project" value="UniProtKB-KW"/>
</dbReference>
<keyword evidence="10" id="KW-0238">DNA-binding</keyword>
<protein>
    <recommendedName>
        <fullName evidence="3">type I site-specific deoxyribonuclease</fullName>
        <ecNumber evidence="3">3.1.21.3</ecNumber>
    </recommendedName>
</protein>
<keyword evidence="4" id="KW-0540">Nuclease</keyword>
<evidence type="ECO:0000313" key="13">
    <source>
        <dbReference type="Proteomes" id="UP000823963"/>
    </source>
</evidence>
<comment type="caution">
    <text evidence="12">The sequence shown here is derived from an EMBL/GenBank/DDBJ whole genome shotgun (WGS) entry which is preliminary data.</text>
</comment>
<reference evidence="12" key="1">
    <citation type="journal article" date="2021" name="PeerJ">
        <title>Extensive microbial diversity within the chicken gut microbiome revealed by metagenomics and culture.</title>
        <authorList>
            <person name="Gilroy R."/>
            <person name="Ravi A."/>
            <person name="Getino M."/>
            <person name="Pursley I."/>
            <person name="Horton D.L."/>
            <person name="Alikhan N.F."/>
            <person name="Baker D."/>
            <person name="Gharbi K."/>
            <person name="Hall N."/>
            <person name="Watson M."/>
            <person name="Adriaenssens E.M."/>
            <person name="Foster-Nyarko E."/>
            <person name="Jarju S."/>
            <person name="Secka A."/>
            <person name="Antonio M."/>
            <person name="Oren A."/>
            <person name="Chaudhuri R.R."/>
            <person name="La Ragione R."/>
            <person name="Hildebrand F."/>
            <person name="Pallen M.J."/>
        </authorList>
    </citation>
    <scope>NUCLEOTIDE SEQUENCE</scope>
    <source>
        <strain evidence="12">6627</strain>
    </source>
</reference>
<keyword evidence="8" id="KW-0378">Hydrolase</keyword>
<keyword evidence="7" id="KW-0255">Endonuclease</keyword>
<dbReference type="Proteomes" id="UP000823963">
    <property type="component" value="Unassembled WGS sequence"/>
</dbReference>
<dbReference type="AlphaFoldDB" id="A0A9D2AA16"/>
<keyword evidence="5" id="KW-0547">Nucleotide-binding</keyword>
<dbReference type="PANTHER" id="PTHR30195:SF16">
    <property type="entry name" value="TYPE I RESTRICTION ENZYME ENDONUCLEASE SUBUNIT"/>
    <property type="match status" value="1"/>
</dbReference>
<dbReference type="Gene3D" id="3.90.1570.50">
    <property type="match status" value="1"/>
</dbReference>
<dbReference type="PANTHER" id="PTHR30195">
    <property type="entry name" value="TYPE I SITE-SPECIFIC DEOXYRIBONUCLEASE PROTEIN SUBUNIT M AND R"/>
    <property type="match status" value="1"/>
</dbReference>
<evidence type="ECO:0000256" key="10">
    <source>
        <dbReference type="ARBA" id="ARBA00023125"/>
    </source>
</evidence>
<evidence type="ECO:0000256" key="7">
    <source>
        <dbReference type="ARBA" id="ARBA00022759"/>
    </source>
</evidence>
<dbReference type="EC" id="3.1.21.3" evidence="3"/>
<dbReference type="GO" id="GO:0009035">
    <property type="term" value="F:type I site-specific deoxyribonuclease activity"/>
    <property type="evidence" value="ECO:0007669"/>
    <property type="project" value="UniProtKB-EC"/>
</dbReference>
<dbReference type="EMBL" id="DXFP01000043">
    <property type="protein sequence ID" value="HIX02064.1"/>
    <property type="molecule type" value="Genomic_DNA"/>
</dbReference>
<dbReference type="GO" id="GO:0009307">
    <property type="term" value="P:DNA restriction-modification system"/>
    <property type="evidence" value="ECO:0007669"/>
    <property type="project" value="UniProtKB-KW"/>
</dbReference>
<dbReference type="GO" id="GO:0003677">
    <property type="term" value="F:DNA binding"/>
    <property type="evidence" value="ECO:0007669"/>
    <property type="project" value="UniProtKB-KW"/>
</dbReference>